<sequence>MEREGTQKQILQLGDLLTERDFELARVEGQRCRFKRAFQQTLQQVQALKFKKEALEKRKLIYKSMILHLSQLYDILKAEMEKLRRERDELKAICLKAQEKRQVMEKKLKEMEHFKSKVRRAVEECSVKNSDFREELKKVLDELD</sequence>
<evidence type="ECO:0000313" key="4">
    <source>
        <dbReference type="WBParaSite" id="GPUH_0000461501-mRNA-1"/>
    </source>
</evidence>
<evidence type="ECO:0000313" key="2">
    <source>
        <dbReference type="EMBL" id="VDK46179.1"/>
    </source>
</evidence>
<reference evidence="4" key="1">
    <citation type="submission" date="2016-06" db="UniProtKB">
        <authorList>
            <consortium name="WormBaseParasite"/>
        </authorList>
    </citation>
    <scope>IDENTIFICATION</scope>
</reference>
<evidence type="ECO:0000313" key="3">
    <source>
        <dbReference type="Proteomes" id="UP000271098"/>
    </source>
</evidence>
<feature type="coiled-coil region" evidence="1">
    <location>
        <begin position="38"/>
        <end position="124"/>
    </location>
</feature>
<dbReference type="AlphaFoldDB" id="A0A183D7B7"/>
<evidence type="ECO:0000256" key="1">
    <source>
        <dbReference type="SAM" id="Coils"/>
    </source>
</evidence>
<dbReference type="WBParaSite" id="GPUH_0000461501-mRNA-1">
    <property type="protein sequence ID" value="GPUH_0000461501-mRNA-1"/>
    <property type="gene ID" value="GPUH_0000461501"/>
</dbReference>
<accession>A0A183D7B7</accession>
<keyword evidence="1" id="KW-0175">Coiled coil</keyword>
<proteinExistence type="predicted"/>
<dbReference type="Proteomes" id="UP000271098">
    <property type="component" value="Unassembled WGS sequence"/>
</dbReference>
<name>A0A183D7B7_9BILA</name>
<organism evidence="4">
    <name type="scientific">Gongylonema pulchrum</name>
    <dbReference type="NCBI Taxonomy" id="637853"/>
    <lineage>
        <taxon>Eukaryota</taxon>
        <taxon>Metazoa</taxon>
        <taxon>Ecdysozoa</taxon>
        <taxon>Nematoda</taxon>
        <taxon>Chromadorea</taxon>
        <taxon>Rhabditida</taxon>
        <taxon>Spirurina</taxon>
        <taxon>Spiruromorpha</taxon>
        <taxon>Spiruroidea</taxon>
        <taxon>Gongylonematidae</taxon>
        <taxon>Gongylonema</taxon>
    </lineage>
</organism>
<keyword evidence="3" id="KW-1185">Reference proteome</keyword>
<dbReference type="EMBL" id="UYRT01008904">
    <property type="protein sequence ID" value="VDK46179.1"/>
    <property type="molecule type" value="Genomic_DNA"/>
</dbReference>
<reference evidence="2 3" key="2">
    <citation type="submission" date="2018-11" db="EMBL/GenBank/DDBJ databases">
        <authorList>
            <consortium name="Pathogen Informatics"/>
        </authorList>
    </citation>
    <scope>NUCLEOTIDE SEQUENCE [LARGE SCALE GENOMIC DNA]</scope>
</reference>
<protein>
    <submittedName>
        <fullName evidence="4">Centromere protein U</fullName>
    </submittedName>
</protein>
<gene>
    <name evidence="2" type="ORF">GPUH_LOCUS4608</name>
</gene>